<dbReference type="CDD" id="cd00920">
    <property type="entry name" value="Cupredoxin"/>
    <property type="match status" value="1"/>
</dbReference>
<reference evidence="3 4" key="1">
    <citation type="submission" date="2015-09" db="EMBL/GenBank/DDBJ databases">
        <title>Draft genome sequence of Alicyclobacillus ferrooxydans DSM 22381.</title>
        <authorList>
            <person name="Hemp J."/>
        </authorList>
    </citation>
    <scope>NUCLEOTIDE SEQUENCE [LARGE SCALE GENOMIC DNA]</scope>
    <source>
        <strain evidence="3 4">TC-34</strain>
    </source>
</reference>
<evidence type="ECO:0000313" key="3">
    <source>
        <dbReference type="EMBL" id="KPV43651.1"/>
    </source>
</evidence>
<dbReference type="Proteomes" id="UP000050482">
    <property type="component" value="Unassembled WGS sequence"/>
</dbReference>
<dbReference type="STRING" id="471514.AN477_11575"/>
<dbReference type="Pfam" id="PF13473">
    <property type="entry name" value="Cupredoxin_1"/>
    <property type="match status" value="1"/>
</dbReference>
<feature type="region of interest" description="Disordered" evidence="1">
    <location>
        <begin position="85"/>
        <end position="106"/>
    </location>
</feature>
<sequence>MGLTTVYTSTLTAHAQVSYNVTLTDSGISPATMSASEGEPVSMTIINRGTKVHNFVLPAFFIFTSNLQPGSSTSAKFTPDKTGSFPYYSDTGGQPEPGLRGTMAVH</sequence>
<evidence type="ECO:0000259" key="2">
    <source>
        <dbReference type="Pfam" id="PF13473"/>
    </source>
</evidence>
<feature type="domain" description="EfeO-type cupredoxin-like" evidence="2">
    <location>
        <begin position="6"/>
        <end position="93"/>
    </location>
</feature>
<protein>
    <recommendedName>
        <fullName evidence="2">EfeO-type cupredoxin-like domain-containing protein</fullName>
    </recommendedName>
</protein>
<dbReference type="InterPro" id="IPR008972">
    <property type="entry name" value="Cupredoxin"/>
</dbReference>
<dbReference type="SUPFAM" id="SSF49503">
    <property type="entry name" value="Cupredoxins"/>
    <property type="match status" value="1"/>
</dbReference>
<gene>
    <name evidence="3" type="ORF">AN477_11575</name>
</gene>
<evidence type="ECO:0000256" key="1">
    <source>
        <dbReference type="SAM" id="MobiDB-lite"/>
    </source>
</evidence>
<comment type="caution">
    <text evidence="3">The sequence shown here is derived from an EMBL/GenBank/DDBJ whole genome shotgun (WGS) entry which is preliminary data.</text>
</comment>
<proteinExistence type="predicted"/>
<dbReference type="Gene3D" id="2.60.40.420">
    <property type="entry name" value="Cupredoxins - blue copper proteins"/>
    <property type="match status" value="1"/>
</dbReference>
<keyword evidence="4" id="KW-1185">Reference proteome</keyword>
<dbReference type="PATRIC" id="fig|471514.4.peg.2665"/>
<evidence type="ECO:0000313" key="4">
    <source>
        <dbReference type="Proteomes" id="UP000050482"/>
    </source>
</evidence>
<organism evidence="3 4">
    <name type="scientific">Alicyclobacillus ferrooxydans</name>
    <dbReference type="NCBI Taxonomy" id="471514"/>
    <lineage>
        <taxon>Bacteria</taxon>
        <taxon>Bacillati</taxon>
        <taxon>Bacillota</taxon>
        <taxon>Bacilli</taxon>
        <taxon>Bacillales</taxon>
        <taxon>Alicyclobacillaceae</taxon>
        <taxon>Alicyclobacillus</taxon>
    </lineage>
</organism>
<dbReference type="EMBL" id="LJCO01000047">
    <property type="protein sequence ID" value="KPV43651.1"/>
    <property type="molecule type" value="Genomic_DNA"/>
</dbReference>
<accession>A0A0P9GRM7</accession>
<dbReference type="AlphaFoldDB" id="A0A0P9GRM7"/>
<name>A0A0P9GRM7_9BACL</name>
<dbReference type="InterPro" id="IPR028096">
    <property type="entry name" value="EfeO_Cupredoxin"/>
</dbReference>